<accession>A0A3S9B7W8</accession>
<sequence length="239" mass="25725">MSGKDEDGGFLSRWSRRKRGAAVEEEPATDLEVGSNDAGGAETDGTVIRGQVEGQADAPLAGDVAPEETLTQEEIEALPPLDTVTSREELQLFLRKGVPKALRQAALRKVWMLNPKISGYLDVARDYAYDWNVAGGVPGNSGTLSPGEALRMVDKFLQKKPEPADEPSLSEKSPQVAEDAAEEIETTIEFPQDQAETDTVTNNPQDTTFVADAEVTVPDTDSAPGDIAPRRRHGSAIPR</sequence>
<name>A0A3S9B7W8_9HYPH</name>
<evidence type="ECO:0000256" key="1">
    <source>
        <dbReference type="SAM" id="MobiDB-lite"/>
    </source>
</evidence>
<feature type="region of interest" description="Disordered" evidence="1">
    <location>
        <begin position="1"/>
        <end position="46"/>
    </location>
</feature>
<dbReference type="KEGG" id="abaw:D5400_18675"/>
<organism evidence="2 3">
    <name type="scientific">Georhizobium profundi</name>
    <dbReference type="NCBI Taxonomy" id="2341112"/>
    <lineage>
        <taxon>Bacteria</taxon>
        <taxon>Pseudomonadati</taxon>
        <taxon>Pseudomonadota</taxon>
        <taxon>Alphaproteobacteria</taxon>
        <taxon>Hyphomicrobiales</taxon>
        <taxon>Rhizobiaceae</taxon>
        <taxon>Georhizobium</taxon>
    </lineage>
</organism>
<dbReference type="AlphaFoldDB" id="A0A3S9B7W8"/>
<dbReference type="EMBL" id="CP032509">
    <property type="protein sequence ID" value="AZN73043.1"/>
    <property type="molecule type" value="Genomic_DNA"/>
</dbReference>
<dbReference type="RefSeq" id="WP_126011554.1">
    <property type="nucleotide sequence ID" value="NZ_CP032509.1"/>
</dbReference>
<feature type="compositionally biased region" description="Basic residues" evidence="1">
    <location>
        <begin position="230"/>
        <end position="239"/>
    </location>
</feature>
<keyword evidence="3" id="KW-1185">Reference proteome</keyword>
<dbReference type="OrthoDB" id="8100830at2"/>
<protein>
    <submittedName>
        <fullName evidence="2">DUF3306 domain-containing protein</fullName>
    </submittedName>
</protein>
<proteinExistence type="predicted"/>
<gene>
    <name evidence="2" type="ORF">D5400_18675</name>
</gene>
<dbReference type="InterPro" id="IPR021735">
    <property type="entry name" value="DUF3306"/>
</dbReference>
<evidence type="ECO:0000313" key="3">
    <source>
        <dbReference type="Proteomes" id="UP000268192"/>
    </source>
</evidence>
<feature type="region of interest" description="Disordered" evidence="1">
    <location>
        <begin position="156"/>
        <end position="239"/>
    </location>
</feature>
<dbReference type="Pfam" id="PF11748">
    <property type="entry name" value="DUF3306"/>
    <property type="match status" value="1"/>
</dbReference>
<feature type="compositionally biased region" description="Polar residues" evidence="1">
    <location>
        <begin position="197"/>
        <end position="208"/>
    </location>
</feature>
<evidence type="ECO:0000313" key="2">
    <source>
        <dbReference type="EMBL" id="AZN73043.1"/>
    </source>
</evidence>
<dbReference type="Proteomes" id="UP000268192">
    <property type="component" value="Chromosome"/>
</dbReference>
<reference evidence="2 3" key="1">
    <citation type="submission" date="2018-09" db="EMBL/GenBank/DDBJ databases">
        <title>Marinorhizobium profundi gen. nov., sp. nov., isolated from a deep-sea sediment sample from the New Britain Trench and proposal of Marinorhizobiaceae fam. nov. in the order Rhizobiales of the class Alphaproteobacteria.</title>
        <authorList>
            <person name="Cao J."/>
        </authorList>
    </citation>
    <scope>NUCLEOTIDE SEQUENCE [LARGE SCALE GENOMIC DNA]</scope>
    <source>
        <strain evidence="2 3">WS11</strain>
    </source>
</reference>